<organism evidence="2 4">
    <name type="scientific">Paracoccus saliphilus</name>
    <dbReference type="NCBI Taxonomy" id="405559"/>
    <lineage>
        <taxon>Bacteria</taxon>
        <taxon>Pseudomonadati</taxon>
        <taxon>Pseudomonadota</taxon>
        <taxon>Alphaproteobacteria</taxon>
        <taxon>Rhodobacterales</taxon>
        <taxon>Paracoccaceae</taxon>
        <taxon>Paracoccus</taxon>
    </lineage>
</organism>
<accession>A0AA45W1R0</accession>
<evidence type="ECO:0000256" key="1">
    <source>
        <dbReference type="SAM" id="SignalP"/>
    </source>
</evidence>
<evidence type="ECO:0000313" key="4">
    <source>
        <dbReference type="Proteomes" id="UP000186216"/>
    </source>
</evidence>
<proteinExistence type="predicted"/>
<keyword evidence="1" id="KW-0732">Signal</keyword>
<keyword evidence="5" id="KW-1185">Reference proteome</keyword>
<evidence type="ECO:0000313" key="2">
    <source>
        <dbReference type="EMBL" id="SIS58988.1"/>
    </source>
</evidence>
<protein>
    <submittedName>
        <fullName evidence="2">Uncharacterized protein</fullName>
    </submittedName>
</protein>
<dbReference type="EMBL" id="FTOU01000001">
    <property type="protein sequence ID" value="SIS58988.1"/>
    <property type="molecule type" value="Genomic_DNA"/>
</dbReference>
<dbReference type="Proteomes" id="UP000186216">
    <property type="component" value="Unassembled WGS sequence"/>
</dbReference>
<gene>
    <name evidence="3" type="ORF">JHX88_03000</name>
    <name evidence="2" type="ORF">SAMN05421772_101675</name>
</gene>
<dbReference type="RefSeq" id="WP_076522777.1">
    <property type="nucleotide sequence ID" value="NZ_CP067140.1"/>
</dbReference>
<feature type="chain" id="PRO_5041213008" evidence="1">
    <location>
        <begin position="24"/>
        <end position="252"/>
    </location>
</feature>
<reference evidence="3 5" key="2">
    <citation type="submission" date="2021-01" db="EMBL/GenBank/DDBJ databases">
        <title>Biogeographic distribution of Paracoccus.</title>
        <authorList>
            <person name="Hollensteiner J."/>
            <person name="Leineberger J."/>
            <person name="Brinkhoff T."/>
            <person name="Daniel R."/>
        </authorList>
    </citation>
    <scope>NUCLEOTIDE SEQUENCE [LARGE SCALE GENOMIC DNA]</scope>
    <source>
        <strain evidence="3 5">DSM 18447</strain>
    </source>
</reference>
<name>A0AA45W1R0_9RHOB</name>
<dbReference type="Proteomes" id="UP001215549">
    <property type="component" value="Chromosome"/>
</dbReference>
<evidence type="ECO:0000313" key="5">
    <source>
        <dbReference type="Proteomes" id="UP001215549"/>
    </source>
</evidence>
<reference evidence="2 4" key="1">
    <citation type="submission" date="2017-01" db="EMBL/GenBank/DDBJ databases">
        <authorList>
            <person name="Varghese N."/>
            <person name="Submissions S."/>
        </authorList>
    </citation>
    <scope>NUCLEOTIDE SEQUENCE [LARGE SCALE GENOMIC DNA]</scope>
    <source>
        <strain evidence="2 4">DSM 18447</strain>
    </source>
</reference>
<feature type="signal peptide" evidence="1">
    <location>
        <begin position="1"/>
        <end position="23"/>
    </location>
</feature>
<dbReference type="AlphaFoldDB" id="A0AA45W1R0"/>
<dbReference type="EMBL" id="CP067140">
    <property type="protein sequence ID" value="WCR03752.1"/>
    <property type="molecule type" value="Genomic_DNA"/>
</dbReference>
<evidence type="ECO:0000313" key="3">
    <source>
        <dbReference type="EMBL" id="WCR03752.1"/>
    </source>
</evidence>
<sequence>MKRRDILTRAPLALAAIGAPAAAGELRQNFAHVPENPRLIELGRQAQAHEKAYQDALATWRASWIDWSPKWPLAPDCCVDDYRGVFSGEIERNLKGAGLVREGKVHPMRVYTVEQLERRREHMIEVLAKDDRRKRKASKKTRAYWQSEVERCDLGLELLPAYLAETQRIKDESRFPEIDNARHRTARDLFAVVRQVLSEPSHTIQGVKIKAEAAAAIGRLNSYDRLWSGMDDNTRNEQHLAALLAESLIAVA</sequence>